<keyword evidence="1" id="KW-0472">Membrane</keyword>
<dbReference type="PANTHER" id="PTHR30093:SF47">
    <property type="entry name" value="TYPE IV PILUS NON-CORE MINOR PILIN PILE"/>
    <property type="match status" value="1"/>
</dbReference>
<dbReference type="InterPro" id="IPR045584">
    <property type="entry name" value="Pilin-like"/>
</dbReference>
<dbReference type="Gene3D" id="3.30.700.10">
    <property type="entry name" value="Glycoprotein, Type 4 Pilin"/>
    <property type="match status" value="1"/>
</dbReference>
<dbReference type="PROSITE" id="PS00409">
    <property type="entry name" value="PROKAR_NTER_METHYL"/>
    <property type="match status" value="1"/>
</dbReference>
<accession>A0A2Z2P194</accession>
<dbReference type="Proteomes" id="UP000250079">
    <property type="component" value="Chromosome"/>
</dbReference>
<keyword evidence="3" id="KW-1185">Reference proteome</keyword>
<dbReference type="RefSeq" id="WP_088921317.1">
    <property type="nucleotide sequence ID" value="NZ_CP018632.1"/>
</dbReference>
<dbReference type="PANTHER" id="PTHR30093">
    <property type="entry name" value="GENERAL SECRETION PATHWAY PROTEIN G"/>
    <property type="match status" value="1"/>
</dbReference>
<dbReference type="InterPro" id="IPR031982">
    <property type="entry name" value="PilE-like"/>
</dbReference>
<name>A0A2Z2P194_9GAMM</name>
<gene>
    <name evidence="2" type="primary">fimA_2</name>
    <name evidence="2" type="ORF">IMCC3135_32550</name>
</gene>
<evidence type="ECO:0000313" key="3">
    <source>
        <dbReference type="Proteomes" id="UP000250079"/>
    </source>
</evidence>
<dbReference type="NCBIfam" id="TIGR02532">
    <property type="entry name" value="IV_pilin_GFxxxE"/>
    <property type="match status" value="1"/>
</dbReference>
<dbReference type="Pfam" id="PF07963">
    <property type="entry name" value="N_methyl"/>
    <property type="match status" value="1"/>
</dbReference>
<proteinExistence type="predicted"/>
<dbReference type="KEGG" id="gai:IMCC3135_32550"/>
<feature type="transmembrane region" description="Helical" evidence="1">
    <location>
        <begin position="12"/>
        <end position="33"/>
    </location>
</feature>
<dbReference type="OrthoDB" id="5296638at2"/>
<sequence>MSRQEPQTGFTLIEMLIVVAIVGILAAIAVPNYSSFMIDGRRTDAITFLSEAAGEQIRYFSDNNQYADDMEELGYGDAATFDTPEGYYRVGVTTPADMSTFVLTATPVAGGKQAGDAECEAFTINDKGVRKNVGGTDTDCW</sequence>
<keyword evidence="1" id="KW-1133">Transmembrane helix</keyword>
<evidence type="ECO:0000313" key="2">
    <source>
        <dbReference type="EMBL" id="ASJ76555.1"/>
    </source>
</evidence>
<organism evidence="2 3">
    <name type="scientific">Granulosicoccus antarcticus IMCC3135</name>
    <dbReference type="NCBI Taxonomy" id="1192854"/>
    <lineage>
        <taxon>Bacteria</taxon>
        <taxon>Pseudomonadati</taxon>
        <taxon>Pseudomonadota</taxon>
        <taxon>Gammaproteobacteria</taxon>
        <taxon>Chromatiales</taxon>
        <taxon>Granulosicoccaceae</taxon>
        <taxon>Granulosicoccus</taxon>
    </lineage>
</organism>
<keyword evidence="1" id="KW-0812">Transmembrane</keyword>
<dbReference type="EMBL" id="CP018632">
    <property type="protein sequence ID" value="ASJ76555.1"/>
    <property type="molecule type" value="Genomic_DNA"/>
</dbReference>
<dbReference type="AlphaFoldDB" id="A0A2Z2P194"/>
<dbReference type="InterPro" id="IPR012902">
    <property type="entry name" value="N_methyl_site"/>
</dbReference>
<evidence type="ECO:0000256" key="1">
    <source>
        <dbReference type="SAM" id="Phobius"/>
    </source>
</evidence>
<dbReference type="GO" id="GO:0043683">
    <property type="term" value="P:type IV pilus assembly"/>
    <property type="evidence" value="ECO:0007669"/>
    <property type="project" value="InterPro"/>
</dbReference>
<dbReference type="SUPFAM" id="SSF54523">
    <property type="entry name" value="Pili subunits"/>
    <property type="match status" value="1"/>
</dbReference>
<dbReference type="Pfam" id="PF16732">
    <property type="entry name" value="ComP_DUS"/>
    <property type="match status" value="1"/>
</dbReference>
<reference evidence="2 3" key="1">
    <citation type="submission" date="2016-12" db="EMBL/GenBank/DDBJ databases">
        <authorList>
            <person name="Song W.-J."/>
            <person name="Kurnit D.M."/>
        </authorList>
    </citation>
    <scope>NUCLEOTIDE SEQUENCE [LARGE SCALE GENOMIC DNA]</scope>
    <source>
        <strain evidence="2 3">IMCC3135</strain>
    </source>
</reference>
<protein>
    <submittedName>
        <fullName evidence="2">Fimbrial protein</fullName>
    </submittedName>
</protein>